<dbReference type="Proteomes" id="UP001216907">
    <property type="component" value="Unassembled WGS sequence"/>
</dbReference>
<evidence type="ECO:0000313" key="3">
    <source>
        <dbReference type="Proteomes" id="UP001216907"/>
    </source>
</evidence>
<dbReference type="InterPro" id="IPR003774">
    <property type="entry name" value="AlgH-like"/>
</dbReference>
<name>A0ABT6FBP2_9BACT</name>
<dbReference type="RefSeq" id="WP_277861359.1">
    <property type="nucleotide sequence ID" value="NZ_JARRAG010000002.1"/>
</dbReference>
<dbReference type="PANTHER" id="PTHR30327:SF1">
    <property type="entry name" value="UPF0301 PROTEIN YQGE"/>
    <property type="match status" value="1"/>
</dbReference>
<dbReference type="SUPFAM" id="SSF143456">
    <property type="entry name" value="VC0467-like"/>
    <property type="match status" value="1"/>
</dbReference>
<keyword evidence="3" id="KW-1185">Reference proteome</keyword>
<protein>
    <submittedName>
        <fullName evidence="2">YqgE/AlgH family protein</fullName>
    </submittedName>
</protein>
<accession>A0ABT6FBP2</accession>
<gene>
    <name evidence="2" type="ORF">PZE19_14575</name>
</gene>
<proteinExistence type="inferred from homology"/>
<reference evidence="2 3" key="1">
    <citation type="submission" date="2023-03" db="EMBL/GenBank/DDBJ databases">
        <title>Paludisphaera mucosa sp. nov. a novel planctomycete from northern fen.</title>
        <authorList>
            <person name="Ivanova A."/>
        </authorList>
    </citation>
    <scope>NUCLEOTIDE SEQUENCE [LARGE SCALE GENOMIC DNA]</scope>
    <source>
        <strain evidence="2 3">Pla2</strain>
    </source>
</reference>
<evidence type="ECO:0000313" key="2">
    <source>
        <dbReference type="EMBL" id="MDG3005010.1"/>
    </source>
</evidence>
<sequence>MKSLRGRLLIAAPSLTDPNFARAVVLIAAHGETGALGLILNRELDSDVAEVWARISSEPCVRREKMRHGGPVGGTLMAVHDRRPLANLLVGEDLYVATELGAMESLAASADGRVRFFAGHAGWGPGQLEDELREGSWLVAAAVPDHVFGDHDSQSLWKDAATVAGRREVQSLIEPRHIPEDPRAN</sequence>
<evidence type="ECO:0000256" key="1">
    <source>
        <dbReference type="ARBA" id="ARBA00009600"/>
    </source>
</evidence>
<dbReference type="Pfam" id="PF02622">
    <property type="entry name" value="DUF179"/>
    <property type="match status" value="1"/>
</dbReference>
<organism evidence="2 3">
    <name type="scientific">Paludisphaera mucosa</name>
    <dbReference type="NCBI Taxonomy" id="3030827"/>
    <lineage>
        <taxon>Bacteria</taxon>
        <taxon>Pseudomonadati</taxon>
        <taxon>Planctomycetota</taxon>
        <taxon>Planctomycetia</taxon>
        <taxon>Isosphaerales</taxon>
        <taxon>Isosphaeraceae</taxon>
        <taxon>Paludisphaera</taxon>
    </lineage>
</organism>
<comment type="caution">
    <text evidence="2">The sequence shown here is derived from an EMBL/GenBank/DDBJ whole genome shotgun (WGS) entry which is preliminary data.</text>
</comment>
<dbReference type="Gene3D" id="3.40.1740.10">
    <property type="entry name" value="VC0467-like"/>
    <property type="match status" value="1"/>
</dbReference>
<dbReference type="EMBL" id="JARRAG010000002">
    <property type="protein sequence ID" value="MDG3005010.1"/>
    <property type="molecule type" value="Genomic_DNA"/>
</dbReference>
<dbReference type="PANTHER" id="PTHR30327">
    <property type="entry name" value="UNCHARACTERIZED PROTEIN YQGE"/>
    <property type="match status" value="1"/>
</dbReference>
<comment type="similarity">
    <text evidence="1">Belongs to the UPF0301 (AlgH) family.</text>
</comment>